<organism evidence="2 3">
    <name type="scientific">Rhodococcus pseudokoreensis</name>
    <dbReference type="NCBI Taxonomy" id="2811421"/>
    <lineage>
        <taxon>Bacteria</taxon>
        <taxon>Bacillati</taxon>
        <taxon>Actinomycetota</taxon>
        <taxon>Actinomycetes</taxon>
        <taxon>Mycobacteriales</taxon>
        <taxon>Nocardiaceae</taxon>
        <taxon>Rhodococcus</taxon>
    </lineage>
</organism>
<gene>
    <name evidence="2" type="ORF">JWS13_05470</name>
</gene>
<dbReference type="Proteomes" id="UP000662986">
    <property type="component" value="Chromosome"/>
</dbReference>
<reference evidence="2 3" key="2">
    <citation type="journal article" date="2022" name="Arch. Microbiol.">
        <title>Rhodococcus pseudokoreensis sp. nov. isolated from the rhizosphere of young M26 apple rootstocks.</title>
        <authorList>
            <person name="Kampfer P."/>
            <person name="Glaeser S.P."/>
            <person name="Blom J."/>
            <person name="Wolf J."/>
            <person name="Benning S."/>
            <person name="Schloter M."/>
            <person name="Neumann-Schaal M."/>
        </authorList>
    </citation>
    <scope>NUCLEOTIDE SEQUENCE [LARGE SCALE GENOMIC DNA]</scope>
    <source>
        <strain evidence="2 3">R79</strain>
    </source>
</reference>
<name>A0A974WCL8_9NOCA</name>
<dbReference type="EMBL" id="CP070619">
    <property type="protein sequence ID" value="QSE95280.1"/>
    <property type="molecule type" value="Genomic_DNA"/>
</dbReference>
<feature type="compositionally biased region" description="Low complexity" evidence="1">
    <location>
        <begin position="1"/>
        <end position="19"/>
    </location>
</feature>
<evidence type="ECO:0000313" key="3">
    <source>
        <dbReference type="Proteomes" id="UP000662986"/>
    </source>
</evidence>
<evidence type="ECO:0000313" key="2">
    <source>
        <dbReference type="EMBL" id="QSE95280.1"/>
    </source>
</evidence>
<keyword evidence="3" id="KW-1185">Reference proteome</keyword>
<accession>A0A974WCL8</accession>
<protein>
    <submittedName>
        <fullName evidence="2">Uncharacterized protein</fullName>
    </submittedName>
</protein>
<evidence type="ECO:0000256" key="1">
    <source>
        <dbReference type="SAM" id="MobiDB-lite"/>
    </source>
</evidence>
<reference evidence="2 3" key="1">
    <citation type="journal article" date="2021" name="Microbiol. Resour. Announc.">
        <title>Complete Genome Sequences of Two Rhodococcus sp. Strains with Large and Linear Chromosomes, Isolated from Apple Rhizosphere.</title>
        <authorList>
            <person name="Benning S."/>
            <person name="Brugnone N."/>
            <person name="Siani R."/>
            <person name="Kublik S."/>
            <person name="Schloter M."/>
            <person name="Rad V."/>
        </authorList>
    </citation>
    <scope>NUCLEOTIDE SEQUENCE [LARGE SCALE GENOMIC DNA]</scope>
    <source>
        <strain evidence="2 3">R79</strain>
    </source>
</reference>
<proteinExistence type="predicted"/>
<sequence length="206" mass="23645">MATPDGVTAVGSSRGGSASRRTRGTGSGTVDHRTRGIARTIRPLCRAFIAHPTHRRDMLIEIPDIDATHYQFAFKRLRDTTERIIRERYRRIFYAPLRIYDRPEETEDQTVITLHAGRRDPAHKRINQPYRILVDHTNWTDSRIRTLRRDLRDARAEAKDAYHAHTAAKTWAFFIGLQDTDDSATFLVDAPVHICFITAEITHSPS</sequence>
<feature type="region of interest" description="Disordered" evidence="1">
    <location>
        <begin position="1"/>
        <end position="31"/>
    </location>
</feature>